<evidence type="ECO:0000313" key="2">
    <source>
        <dbReference type="EMBL" id="KAF2637378.1"/>
    </source>
</evidence>
<accession>A0A6A6RT01</accession>
<gene>
    <name evidence="2" type="ORF">P280DRAFT_552065</name>
</gene>
<keyword evidence="3" id="KW-1185">Reference proteome</keyword>
<reference evidence="2" key="1">
    <citation type="journal article" date="2020" name="Stud. Mycol.">
        <title>101 Dothideomycetes genomes: a test case for predicting lifestyles and emergence of pathogens.</title>
        <authorList>
            <person name="Haridas S."/>
            <person name="Albert R."/>
            <person name="Binder M."/>
            <person name="Bloem J."/>
            <person name="Labutti K."/>
            <person name="Salamov A."/>
            <person name="Andreopoulos B."/>
            <person name="Baker S."/>
            <person name="Barry K."/>
            <person name="Bills G."/>
            <person name="Bluhm B."/>
            <person name="Cannon C."/>
            <person name="Castanera R."/>
            <person name="Culley D."/>
            <person name="Daum C."/>
            <person name="Ezra D."/>
            <person name="Gonzalez J."/>
            <person name="Henrissat B."/>
            <person name="Kuo A."/>
            <person name="Liang C."/>
            <person name="Lipzen A."/>
            <person name="Lutzoni F."/>
            <person name="Magnuson J."/>
            <person name="Mondo S."/>
            <person name="Nolan M."/>
            <person name="Ohm R."/>
            <person name="Pangilinan J."/>
            <person name="Park H.-J."/>
            <person name="Ramirez L."/>
            <person name="Alfaro M."/>
            <person name="Sun H."/>
            <person name="Tritt A."/>
            <person name="Yoshinaga Y."/>
            <person name="Zwiers L.-H."/>
            <person name="Turgeon B."/>
            <person name="Goodwin S."/>
            <person name="Spatafora J."/>
            <person name="Crous P."/>
            <person name="Grigoriev I."/>
        </authorList>
    </citation>
    <scope>NUCLEOTIDE SEQUENCE</scope>
    <source>
        <strain evidence="2">CBS 473.64</strain>
    </source>
</reference>
<protein>
    <submittedName>
        <fullName evidence="2">HET-domain-containing protein</fullName>
    </submittedName>
</protein>
<evidence type="ECO:0000259" key="1">
    <source>
        <dbReference type="Pfam" id="PF06985"/>
    </source>
</evidence>
<dbReference type="PANTHER" id="PTHR33112">
    <property type="entry name" value="DOMAIN PROTEIN, PUTATIVE-RELATED"/>
    <property type="match status" value="1"/>
</dbReference>
<organism evidence="2 3">
    <name type="scientific">Massarina eburnea CBS 473.64</name>
    <dbReference type="NCBI Taxonomy" id="1395130"/>
    <lineage>
        <taxon>Eukaryota</taxon>
        <taxon>Fungi</taxon>
        <taxon>Dikarya</taxon>
        <taxon>Ascomycota</taxon>
        <taxon>Pezizomycotina</taxon>
        <taxon>Dothideomycetes</taxon>
        <taxon>Pleosporomycetidae</taxon>
        <taxon>Pleosporales</taxon>
        <taxon>Massarineae</taxon>
        <taxon>Massarinaceae</taxon>
        <taxon>Massarina</taxon>
    </lineage>
</organism>
<dbReference type="Pfam" id="PF06985">
    <property type="entry name" value="HET"/>
    <property type="match status" value="1"/>
</dbReference>
<dbReference type="InterPro" id="IPR010730">
    <property type="entry name" value="HET"/>
</dbReference>
<dbReference type="Proteomes" id="UP000799753">
    <property type="component" value="Unassembled WGS sequence"/>
</dbReference>
<evidence type="ECO:0000313" key="3">
    <source>
        <dbReference type="Proteomes" id="UP000799753"/>
    </source>
</evidence>
<dbReference type="OrthoDB" id="5347061at2759"/>
<feature type="domain" description="Heterokaryon incompatibility" evidence="1">
    <location>
        <begin position="213"/>
        <end position="380"/>
    </location>
</feature>
<dbReference type="PANTHER" id="PTHR33112:SF9">
    <property type="entry name" value="HETEROKARYON INCOMPATIBILITY DOMAIN-CONTAINING PROTEIN"/>
    <property type="match status" value="1"/>
</dbReference>
<proteinExistence type="predicted"/>
<name>A0A6A6RT01_9PLEO</name>
<dbReference type="AlphaFoldDB" id="A0A6A6RT01"/>
<dbReference type="EMBL" id="MU006793">
    <property type="protein sequence ID" value="KAF2637378.1"/>
    <property type="molecule type" value="Genomic_DNA"/>
</dbReference>
<sequence length="724" mass="81206">MCTTCKGLQKHLQIFDVEEESDAPNVVQWMNTTLPRLRVSSGSCRACALILQGILLHHERFTGVQEPNITVIAESFRSTPVQTVQDHLSVELRWRGVSNESCDGDAQQCEEAYPDMKLEFFTDGDCETSYSAIGKGRNITDAFLQESGLQTSRSMIGKCLAKHTICKHVKPHVKPATLPKRVLDVMIDDPSKAVKLHESEYDENEGHYEFGEYLALSYVSGLGKNVPQTTSKTLKAHQKGISWASLPRTFREAVLLTRSRGFRWLWIDALCIVQDDSVEKLTEALNMDEIFGNAFVTIAATLAIDTSRGLFPTRVKPFKIQATDIKGSLTQIYVREQPCHYSFKAPFNGTHMNDWETPFNYSKEAILHTPLMKRAWAYSERLLSSRVLHFTDSEMILECREEYQCECGRIDDSTYDSRTTDPVKQDFARIVAESLSNNEIVDGDVRRIDSVTSQLAAVSLVDFRQNISKNREEALQLWGYIVTEYTNRNLTYDADRLVAIGAVAKTLARPLGSGYVAGQWTCSTLGLLWYTREGAQCRRATQSPGIIVPSWSWASLEGSPIFVDNKSAMDLACNVDFSSPNSRDPVWSPVSGDKLKLTASMATEVNFRAESNSGYSLVRNGVGVKFKPDIDPPRGADAIDSGEKLVVILVSMTFRSSIIGLVLKRSELDSQLYRRVGRFECFECQVDGSEAEPEDAEALFEHWFPEIKDMTQLDDGPQRTFVVV</sequence>